<sequence>MSLAVDPDGTVTETSPLAPGENNGSPGGVTMDGPATKTASKADEAELNRVAAPPVEDDLPERETWIGKLDFILALVGFSVGLGNVWRFPYLCYKNGGGAFLIPYFIFLLGAGIPTFFLEIALGQFMSLGGLKAWNLCPLFSGIGMASMVIVSFLNMYYVMVMGWALHYFFASFTSELPWATCGNWWNTDRCIASDEEIKKAENSTMNSTLLNVTMTTVAPNATNENATRIAASLEYWNNRVLQISGGLDQPGSMQWELILCLLLAWIIVYFCIFKGVKSTGRVVYFTALFPYVVLFILLIRGVTLQGADIGLEFYLKPNITRLGDPQVWMDAGTQVFFSYSIGLGSLIALGSYNKFNNNCHRDAVVFACVNSGTSILSGIVIFSFLGNMALQQGVSVADVAESGPGLVFIVYPKAVTLMPLSPLWAILFFFMVLLLGLDSEFCGVEGFVTSCQDMYPHILRRGHNREIFIAVVCFVKFLIGLAFCTQGGMYVFQLFDNYSASGMTLLWVTFFQAICIGWFYGLGDRVGWNFGSTKFYWDIKSMVGFRPIIWIKICWMVVTPIMTMGIFIFSLVKYQRPTYNKTYTYPPWGEAIGWLMALASMVMIPIGFVYNILTTKGTFSERIHTLLTPIYTKRKEENGAVGEEANAIAMVDGPKTDHDKQGNML</sequence>
<comment type="subcellular location">
    <subcellularLocation>
        <location evidence="1">Membrane</location>
        <topology evidence="1">Multi-pass membrane protein</topology>
    </subcellularLocation>
</comment>
<organism evidence="11 12">
    <name type="scientific">Branchiostoma floridae</name>
    <name type="common">Florida lancelet</name>
    <name type="synonym">Amphioxus</name>
    <dbReference type="NCBI Taxonomy" id="7739"/>
    <lineage>
        <taxon>Eukaryota</taxon>
        <taxon>Metazoa</taxon>
        <taxon>Chordata</taxon>
        <taxon>Cephalochordata</taxon>
        <taxon>Leptocardii</taxon>
        <taxon>Amphioxiformes</taxon>
        <taxon>Branchiostomatidae</taxon>
        <taxon>Branchiostoma</taxon>
    </lineage>
</organism>
<reference evidence="11" key="1">
    <citation type="journal article" date="2020" name="Nat. Ecol. Evol.">
        <title>Deeply conserved synteny resolves early events in vertebrate evolution.</title>
        <authorList>
            <person name="Simakov O."/>
            <person name="Marletaz F."/>
            <person name="Yue J.X."/>
            <person name="O'Connell B."/>
            <person name="Jenkins J."/>
            <person name="Brandt A."/>
            <person name="Calef R."/>
            <person name="Tung C.H."/>
            <person name="Huang T.K."/>
            <person name="Schmutz J."/>
            <person name="Satoh N."/>
            <person name="Yu J.K."/>
            <person name="Putnam N.H."/>
            <person name="Green R.E."/>
            <person name="Rokhsar D.S."/>
        </authorList>
    </citation>
    <scope>NUCLEOTIDE SEQUENCE [LARGE SCALE GENOMIC DNA]</scope>
    <source>
        <strain evidence="11">S238N-H82</strain>
    </source>
</reference>
<name>A0A9J7KRM7_BRAFL</name>
<feature type="binding site" evidence="6">
    <location>
        <position position="339"/>
    </location>
    <ligand>
        <name>Na(+)</name>
        <dbReference type="ChEBI" id="CHEBI:29101"/>
        <label>1</label>
    </ligand>
</feature>
<evidence type="ECO:0000256" key="1">
    <source>
        <dbReference type="ARBA" id="ARBA00004141"/>
    </source>
</evidence>
<evidence type="ECO:0000313" key="11">
    <source>
        <dbReference type="Proteomes" id="UP000001554"/>
    </source>
</evidence>
<dbReference type="AlphaFoldDB" id="A0A9J7KRM7"/>
<evidence type="ECO:0000256" key="8">
    <source>
        <dbReference type="RuleBase" id="RU003732"/>
    </source>
</evidence>
<feature type="transmembrane region" description="Helical" evidence="10">
    <location>
        <begin position="71"/>
        <end position="89"/>
    </location>
</feature>
<dbReference type="InterPro" id="IPR037272">
    <property type="entry name" value="SNS_sf"/>
</dbReference>
<feature type="transmembrane region" description="Helical" evidence="10">
    <location>
        <begin position="415"/>
        <end position="438"/>
    </location>
</feature>
<evidence type="ECO:0000256" key="7">
    <source>
        <dbReference type="PIRSR" id="PIRSR600175-2"/>
    </source>
</evidence>
<comment type="similarity">
    <text evidence="8">Belongs to the sodium:neurotransmitter symporter (SNF) (TC 2.A.22) family.</text>
</comment>
<evidence type="ECO:0000256" key="3">
    <source>
        <dbReference type="ARBA" id="ARBA00022692"/>
    </source>
</evidence>
<feature type="binding site" evidence="6">
    <location>
        <position position="371"/>
    </location>
    <ligand>
        <name>Na(+)</name>
        <dbReference type="ChEBI" id="CHEBI:29101"/>
        <label>1</label>
    </ligand>
</feature>
<evidence type="ECO:0000256" key="6">
    <source>
        <dbReference type="PIRSR" id="PIRSR600175-1"/>
    </source>
</evidence>
<dbReference type="GO" id="GO:0015293">
    <property type="term" value="F:symporter activity"/>
    <property type="evidence" value="ECO:0007669"/>
    <property type="project" value="UniProtKB-KW"/>
</dbReference>
<dbReference type="InterPro" id="IPR000175">
    <property type="entry name" value="Na/ntran_symport"/>
</dbReference>
<evidence type="ECO:0000256" key="5">
    <source>
        <dbReference type="ARBA" id="ARBA00023136"/>
    </source>
</evidence>
<dbReference type="GeneID" id="118411039"/>
<feature type="disulfide bond" evidence="7">
    <location>
        <begin position="182"/>
        <end position="191"/>
    </location>
</feature>
<dbReference type="GO" id="GO:0046872">
    <property type="term" value="F:metal ion binding"/>
    <property type="evidence" value="ECO:0007669"/>
    <property type="project" value="UniProtKB-KW"/>
</dbReference>
<keyword evidence="6" id="KW-0915">Sodium</keyword>
<feature type="transmembrane region" description="Helical" evidence="10">
    <location>
        <begin position="283"/>
        <end position="303"/>
    </location>
</feature>
<dbReference type="SUPFAM" id="SSF161070">
    <property type="entry name" value="SNF-like"/>
    <property type="match status" value="1"/>
</dbReference>
<feature type="binding site" evidence="6">
    <location>
        <position position="84"/>
    </location>
    <ligand>
        <name>Na(+)</name>
        <dbReference type="ChEBI" id="CHEBI:29101"/>
        <label>1</label>
    </ligand>
</feature>
<keyword evidence="4 10" id="KW-1133">Transmembrane helix</keyword>
<feature type="transmembrane region" description="Helical" evidence="10">
    <location>
        <begin position="365"/>
        <end position="386"/>
    </location>
</feature>
<evidence type="ECO:0000256" key="10">
    <source>
        <dbReference type="SAM" id="Phobius"/>
    </source>
</evidence>
<feature type="transmembrane region" description="Helical" evidence="10">
    <location>
        <begin position="101"/>
        <end position="122"/>
    </location>
</feature>
<feature type="region of interest" description="Disordered" evidence="9">
    <location>
        <begin position="1"/>
        <end position="43"/>
    </location>
</feature>
<dbReference type="OrthoDB" id="6581954at2759"/>
<keyword evidence="2 8" id="KW-0813">Transport</keyword>
<keyword evidence="5 10" id="KW-0472">Membrane</keyword>
<dbReference type="PROSITE" id="PS00754">
    <property type="entry name" value="NA_NEUROTRAN_SYMP_2"/>
    <property type="match status" value="1"/>
</dbReference>
<reference evidence="12" key="2">
    <citation type="submission" date="2025-08" db="UniProtKB">
        <authorList>
            <consortium name="RefSeq"/>
        </authorList>
    </citation>
    <scope>IDENTIFICATION</scope>
    <source>
        <strain evidence="12">S238N-H82</strain>
        <tissue evidence="12">Testes</tissue>
    </source>
</reference>
<evidence type="ECO:0000256" key="9">
    <source>
        <dbReference type="SAM" id="MobiDB-lite"/>
    </source>
</evidence>
<feature type="transmembrane region" description="Helical" evidence="10">
    <location>
        <begin position="505"/>
        <end position="523"/>
    </location>
</feature>
<dbReference type="PRINTS" id="PR00176">
    <property type="entry name" value="NANEUSMPORT"/>
</dbReference>
<evidence type="ECO:0000313" key="12">
    <source>
        <dbReference type="RefSeq" id="XP_035668937.1"/>
    </source>
</evidence>
<feature type="transmembrane region" description="Helical" evidence="10">
    <location>
        <begin position="468"/>
        <end position="493"/>
    </location>
</feature>
<dbReference type="PROSITE" id="PS50267">
    <property type="entry name" value="NA_NEUROTRAN_SYMP_3"/>
    <property type="match status" value="1"/>
</dbReference>
<feature type="transmembrane region" description="Helical" evidence="10">
    <location>
        <begin position="256"/>
        <end position="274"/>
    </location>
</feature>
<keyword evidence="3 8" id="KW-0812">Transmembrane</keyword>
<dbReference type="CDD" id="cd11496">
    <property type="entry name" value="SLC6sbd-TauT-like"/>
    <property type="match status" value="1"/>
</dbReference>
<feature type="transmembrane region" description="Helical" evidence="10">
    <location>
        <begin position="550"/>
        <end position="573"/>
    </location>
</feature>
<protein>
    <recommendedName>
        <fullName evidence="8">Transporter</fullName>
    </recommendedName>
</protein>
<feature type="binding site" evidence="6">
    <location>
        <position position="439"/>
    </location>
    <ligand>
        <name>Na(+)</name>
        <dbReference type="ChEBI" id="CHEBI:29101"/>
        <label>1</label>
    </ligand>
</feature>
<keyword evidence="8" id="KW-0769">Symport</keyword>
<accession>A0A9J7KRM7</accession>
<proteinExistence type="inferred from homology"/>
<feature type="transmembrane region" description="Helical" evidence="10">
    <location>
        <begin position="134"/>
        <end position="160"/>
    </location>
</feature>
<feature type="binding site" evidence="6">
    <location>
        <position position="436"/>
    </location>
    <ligand>
        <name>Na(+)</name>
        <dbReference type="ChEBI" id="CHEBI:29101"/>
        <label>1</label>
    </ligand>
</feature>
<dbReference type="Pfam" id="PF00209">
    <property type="entry name" value="SNF"/>
    <property type="match status" value="1"/>
</dbReference>
<keyword evidence="7" id="KW-1015">Disulfide bond</keyword>
<feature type="transmembrane region" description="Helical" evidence="10">
    <location>
        <begin position="332"/>
        <end position="353"/>
    </location>
</feature>
<dbReference type="GO" id="GO:0016020">
    <property type="term" value="C:membrane"/>
    <property type="evidence" value="ECO:0007669"/>
    <property type="project" value="UniProtKB-SubCell"/>
</dbReference>
<keyword evidence="6" id="KW-0479">Metal-binding</keyword>
<feature type="binding site" evidence="6">
    <location>
        <position position="77"/>
    </location>
    <ligand>
        <name>Na(+)</name>
        <dbReference type="ChEBI" id="CHEBI:29101"/>
        <label>1</label>
    </ligand>
</feature>
<feature type="transmembrane region" description="Helical" evidence="10">
    <location>
        <begin position="593"/>
        <end position="614"/>
    </location>
</feature>
<evidence type="ECO:0000256" key="2">
    <source>
        <dbReference type="ARBA" id="ARBA00022448"/>
    </source>
</evidence>
<dbReference type="PANTHER" id="PTHR11616:SF309">
    <property type="entry name" value="TRANSPORTER"/>
    <property type="match status" value="1"/>
</dbReference>
<gene>
    <name evidence="12" type="primary">LOC118411039</name>
</gene>
<evidence type="ECO:0000256" key="4">
    <source>
        <dbReference type="ARBA" id="ARBA00022989"/>
    </source>
</evidence>
<dbReference type="RefSeq" id="XP_035668937.1">
    <property type="nucleotide sequence ID" value="XM_035813044.1"/>
</dbReference>
<feature type="binding site" evidence="6">
    <location>
        <position position="440"/>
    </location>
    <ligand>
        <name>Na(+)</name>
        <dbReference type="ChEBI" id="CHEBI:29101"/>
        <label>1</label>
    </ligand>
</feature>
<dbReference type="KEGG" id="bfo:118411039"/>
<dbReference type="Proteomes" id="UP000001554">
    <property type="component" value="Chromosome 3"/>
</dbReference>
<dbReference type="PANTHER" id="PTHR11616">
    <property type="entry name" value="SODIUM/CHLORIDE DEPENDENT TRANSPORTER"/>
    <property type="match status" value="1"/>
</dbReference>
<keyword evidence="11" id="KW-1185">Reference proteome</keyword>
<feature type="binding site" evidence="6">
    <location>
        <position position="80"/>
    </location>
    <ligand>
        <name>Na(+)</name>
        <dbReference type="ChEBI" id="CHEBI:29101"/>
        <label>1</label>
    </ligand>
</feature>
<dbReference type="PROSITE" id="PS00610">
    <property type="entry name" value="NA_NEUROTRAN_SYMP_1"/>
    <property type="match status" value="1"/>
</dbReference>